<evidence type="ECO:0008006" key="2">
    <source>
        <dbReference type="Google" id="ProtNLM"/>
    </source>
</evidence>
<gene>
    <name evidence="1" type="ORF">CARN8_540002</name>
</gene>
<proteinExistence type="predicted"/>
<dbReference type="InterPro" id="IPR047937">
    <property type="entry name" value="Eex_IncN-like"/>
</dbReference>
<dbReference type="NCBIfam" id="NF033894">
    <property type="entry name" value="Eex_IncN"/>
    <property type="match status" value="1"/>
</dbReference>
<protein>
    <recommendedName>
        <fullName evidence="2">EexN family lipoprotein</fullName>
    </recommendedName>
</protein>
<organism evidence="1">
    <name type="scientific">mine drainage metagenome</name>
    <dbReference type="NCBI Taxonomy" id="410659"/>
    <lineage>
        <taxon>unclassified sequences</taxon>
        <taxon>metagenomes</taxon>
        <taxon>ecological metagenomes</taxon>
    </lineage>
</organism>
<dbReference type="EMBL" id="UOYP01000490">
    <property type="protein sequence ID" value="VAY89157.1"/>
    <property type="molecule type" value="Genomic_DNA"/>
</dbReference>
<dbReference type="AlphaFoldDB" id="A0A3P3ZQH9"/>
<sequence length="69" mass="7593">MKIVLCGGVLALLLLTACEGTKTKEYYLDHPDEIVSDLSECQKSGKNTYNCNQATLAQYQLKTKAPQTP</sequence>
<accession>A0A3P3ZQH9</accession>
<evidence type="ECO:0000313" key="1">
    <source>
        <dbReference type="EMBL" id="VAY89157.1"/>
    </source>
</evidence>
<name>A0A3P3ZQH9_9ZZZZ</name>
<dbReference type="PROSITE" id="PS51257">
    <property type="entry name" value="PROKAR_LIPOPROTEIN"/>
    <property type="match status" value="1"/>
</dbReference>
<reference evidence="1" key="1">
    <citation type="submission" date="2018-10" db="EMBL/GenBank/DDBJ databases">
        <authorList>
            <person name="Plewniak F."/>
        </authorList>
    </citation>
    <scope>NUCLEOTIDE SEQUENCE</scope>
</reference>